<dbReference type="EMBL" id="CP113836">
    <property type="protein sequence ID" value="WAL68431.1"/>
    <property type="molecule type" value="Genomic_DNA"/>
</dbReference>
<accession>A0ABY7BC25</accession>
<dbReference type="Proteomes" id="UP001163203">
    <property type="component" value="Chromosome"/>
</dbReference>
<evidence type="ECO:0000313" key="2">
    <source>
        <dbReference type="EMBL" id="WAL68431.1"/>
    </source>
</evidence>
<name>A0ABY7BC25_9PSEU</name>
<organism evidence="2 3">
    <name type="scientific">Amycolatopsis cynarae</name>
    <dbReference type="NCBI Taxonomy" id="2995223"/>
    <lineage>
        <taxon>Bacteria</taxon>
        <taxon>Bacillati</taxon>
        <taxon>Actinomycetota</taxon>
        <taxon>Actinomycetes</taxon>
        <taxon>Pseudonocardiales</taxon>
        <taxon>Pseudonocardiaceae</taxon>
        <taxon>Amycolatopsis</taxon>
    </lineage>
</organism>
<feature type="compositionally biased region" description="Polar residues" evidence="1">
    <location>
        <begin position="122"/>
        <end position="133"/>
    </location>
</feature>
<keyword evidence="3" id="KW-1185">Reference proteome</keyword>
<evidence type="ECO:0000313" key="3">
    <source>
        <dbReference type="Proteomes" id="UP001163203"/>
    </source>
</evidence>
<feature type="compositionally biased region" description="Low complexity" evidence="1">
    <location>
        <begin position="104"/>
        <end position="121"/>
    </location>
</feature>
<dbReference type="Pfam" id="PF02575">
    <property type="entry name" value="YbaB_DNA_bd"/>
    <property type="match status" value="1"/>
</dbReference>
<reference evidence="2" key="1">
    <citation type="submission" date="2022-11" db="EMBL/GenBank/DDBJ databases">
        <authorList>
            <person name="Mo P."/>
        </authorList>
    </citation>
    <scope>NUCLEOTIDE SEQUENCE</scope>
    <source>
        <strain evidence="2">HUAS 11-8</strain>
    </source>
</reference>
<dbReference type="RefSeq" id="WP_268758524.1">
    <property type="nucleotide sequence ID" value="NZ_CP113836.1"/>
</dbReference>
<sequence length="164" mass="17558">MVANVRESDISNIVHKAEEAKARLQQLSATLTSKDGAATVTVNASGALRRLSFGPRAQGVPLDQLAATVLATAQRAQAQAARQITEVMAPLIGVDSDAMKFLEEQLPAPEVPEEQPQAVQQHSLVLNEEQQNTPAPPPPAPRPKPPVDDDGDDGEFGSLLRKEW</sequence>
<proteinExistence type="predicted"/>
<feature type="region of interest" description="Disordered" evidence="1">
    <location>
        <begin position="103"/>
        <end position="164"/>
    </location>
</feature>
<protein>
    <submittedName>
        <fullName evidence="2">YbaB/EbfC family nucleoid-associated protein</fullName>
    </submittedName>
</protein>
<dbReference type="Gene3D" id="3.30.1310.10">
    <property type="entry name" value="Nucleoid-associated protein YbaB-like domain"/>
    <property type="match status" value="1"/>
</dbReference>
<dbReference type="SUPFAM" id="SSF82607">
    <property type="entry name" value="YbaB-like"/>
    <property type="match status" value="1"/>
</dbReference>
<dbReference type="InterPro" id="IPR036894">
    <property type="entry name" value="YbaB-like_sf"/>
</dbReference>
<evidence type="ECO:0000256" key="1">
    <source>
        <dbReference type="SAM" id="MobiDB-lite"/>
    </source>
</evidence>
<feature type="compositionally biased region" description="Pro residues" evidence="1">
    <location>
        <begin position="134"/>
        <end position="144"/>
    </location>
</feature>
<gene>
    <name evidence="2" type="ORF">ORV05_11880</name>
</gene>
<dbReference type="InterPro" id="IPR004401">
    <property type="entry name" value="YbaB/EbfC"/>
</dbReference>